<organism evidence="1 2">
    <name type="scientific">Marinithermus hydrothermalis (strain DSM 14884 / JCM 11576 / T1)</name>
    <dbReference type="NCBI Taxonomy" id="869210"/>
    <lineage>
        <taxon>Bacteria</taxon>
        <taxon>Thermotogati</taxon>
        <taxon>Deinococcota</taxon>
        <taxon>Deinococci</taxon>
        <taxon>Thermales</taxon>
        <taxon>Thermaceae</taxon>
        <taxon>Marinithermus</taxon>
    </lineage>
</organism>
<dbReference type="RefSeq" id="WP_013704541.1">
    <property type="nucleotide sequence ID" value="NC_015387.1"/>
</dbReference>
<dbReference type="PANTHER" id="PTHR12993:SF30">
    <property type="entry name" value="N-ACETYL-ALPHA-D-GLUCOSAMINYL L-MALATE DEACETYLASE 1"/>
    <property type="match status" value="1"/>
</dbReference>
<dbReference type="Gene3D" id="3.40.50.10320">
    <property type="entry name" value="LmbE-like"/>
    <property type="match status" value="1"/>
</dbReference>
<keyword evidence="2" id="KW-1185">Reference proteome</keyword>
<dbReference type="OrthoDB" id="9778719at2"/>
<dbReference type="InterPro" id="IPR003737">
    <property type="entry name" value="GlcNAc_PI_deacetylase-related"/>
</dbReference>
<dbReference type="HOGENOM" id="CLU_049311_3_1_0"/>
<dbReference type="GO" id="GO:0071793">
    <property type="term" value="P:bacillithiol biosynthetic process"/>
    <property type="evidence" value="ECO:0007669"/>
    <property type="project" value="InterPro"/>
</dbReference>
<dbReference type="GO" id="GO:0019213">
    <property type="term" value="F:deacetylase activity"/>
    <property type="evidence" value="ECO:0007669"/>
    <property type="project" value="InterPro"/>
</dbReference>
<dbReference type="InterPro" id="IPR023842">
    <property type="entry name" value="Bacillithiol_biosynth_BshB1"/>
</dbReference>
<protein>
    <submittedName>
        <fullName evidence="1">LmbE family protein</fullName>
    </submittedName>
</protein>
<sequence>MSLDLLVLAPHPDDAELGCGGLLARAAREGLATGVLDLTRGEMGTKGTPTERAAEAAEAARILGLAWRGNLGLPDGGIADTKAQRLALARVLRELRPRVLIAPHAEDRHPDHVAAHALAKSAVHFAGLKQAPLEGAPHKVHRLFFYPGNYPVRPELLVDVSAYIEVWEAAVRAYRSQFEGEAASETVGPAGVEARRAMRRYWGNFVGVRYAEALTSALPLLGTPW</sequence>
<dbReference type="AlphaFoldDB" id="F2NPJ4"/>
<name>F2NPJ4_MARHT</name>
<dbReference type="STRING" id="869210.Marky_1760"/>
<dbReference type="NCBIfam" id="TIGR04001">
    <property type="entry name" value="thiol_BshB1"/>
    <property type="match status" value="1"/>
</dbReference>
<dbReference type="Proteomes" id="UP000007030">
    <property type="component" value="Chromosome"/>
</dbReference>
<dbReference type="eggNOG" id="COG2120">
    <property type="taxonomic scope" value="Bacteria"/>
</dbReference>
<dbReference type="GO" id="GO:0016811">
    <property type="term" value="F:hydrolase activity, acting on carbon-nitrogen (but not peptide) bonds, in linear amides"/>
    <property type="evidence" value="ECO:0007669"/>
    <property type="project" value="TreeGrafter"/>
</dbReference>
<proteinExistence type="predicted"/>
<dbReference type="InterPro" id="IPR024078">
    <property type="entry name" value="LmbE-like_dom_sf"/>
</dbReference>
<reference evidence="1 2" key="1">
    <citation type="journal article" date="2012" name="Stand. Genomic Sci.">
        <title>Complete genome sequence of the aerobic, heterotroph Marinithermus hydrothermalis type strain (T1(T)) from a deep-sea hydrothermal vent chimney.</title>
        <authorList>
            <person name="Copeland A."/>
            <person name="Gu W."/>
            <person name="Yasawong M."/>
            <person name="Lapidus A."/>
            <person name="Lucas S."/>
            <person name="Deshpande S."/>
            <person name="Pagani I."/>
            <person name="Tapia R."/>
            <person name="Cheng J.F."/>
            <person name="Goodwin L.A."/>
            <person name="Pitluck S."/>
            <person name="Liolios K."/>
            <person name="Ivanova N."/>
            <person name="Mavromatis K."/>
            <person name="Mikhailova N."/>
            <person name="Pati A."/>
            <person name="Chen A."/>
            <person name="Palaniappan K."/>
            <person name="Land M."/>
            <person name="Pan C."/>
            <person name="Brambilla E.M."/>
            <person name="Rohde M."/>
            <person name="Tindall B.J."/>
            <person name="Sikorski J."/>
            <person name="Goker M."/>
            <person name="Detter J.C."/>
            <person name="Bristow J."/>
            <person name="Eisen J.A."/>
            <person name="Markowitz V."/>
            <person name="Hugenholtz P."/>
            <person name="Kyrpides N.C."/>
            <person name="Klenk H.P."/>
            <person name="Woyke T."/>
        </authorList>
    </citation>
    <scope>NUCLEOTIDE SEQUENCE [LARGE SCALE GENOMIC DNA]</scope>
    <source>
        <strain evidence="2">DSM 14884 / JCM 11576 / T1</strain>
    </source>
</reference>
<dbReference type="PANTHER" id="PTHR12993">
    <property type="entry name" value="N-ACETYLGLUCOSAMINYL-PHOSPHATIDYLINOSITOL DE-N-ACETYLASE-RELATED"/>
    <property type="match status" value="1"/>
</dbReference>
<gene>
    <name evidence="1" type="ordered locus">Marky_1760</name>
</gene>
<dbReference type="SUPFAM" id="SSF102588">
    <property type="entry name" value="LmbE-like"/>
    <property type="match status" value="1"/>
</dbReference>
<accession>F2NPJ4</accession>
<evidence type="ECO:0000313" key="2">
    <source>
        <dbReference type="Proteomes" id="UP000007030"/>
    </source>
</evidence>
<dbReference type="EMBL" id="CP002630">
    <property type="protein sequence ID" value="AEB12495.1"/>
    <property type="molecule type" value="Genomic_DNA"/>
</dbReference>
<dbReference type="Pfam" id="PF02585">
    <property type="entry name" value="PIG-L"/>
    <property type="match status" value="1"/>
</dbReference>
<evidence type="ECO:0000313" key="1">
    <source>
        <dbReference type="EMBL" id="AEB12495.1"/>
    </source>
</evidence>
<dbReference type="KEGG" id="mhd:Marky_1760"/>